<evidence type="ECO:0000313" key="2">
    <source>
        <dbReference type="EMBL" id="CAA9530349.1"/>
    </source>
</evidence>
<dbReference type="AlphaFoldDB" id="A0A6J4TT22"/>
<feature type="compositionally biased region" description="Basic and acidic residues" evidence="1">
    <location>
        <begin position="106"/>
        <end position="115"/>
    </location>
</feature>
<protein>
    <submittedName>
        <fullName evidence="2">Uncharacterized protein</fullName>
    </submittedName>
</protein>
<feature type="non-terminal residue" evidence="2">
    <location>
        <position position="1"/>
    </location>
</feature>
<evidence type="ECO:0000256" key="1">
    <source>
        <dbReference type="SAM" id="MobiDB-lite"/>
    </source>
</evidence>
<accession>A0A6J4TT22</accession>
<organism evidence="2">
    <name type="scientific">uncultured Thermomicrobiales bacterium</name>
    <dbReference type="NCBI Taxonomy" id="1645740"/>
    <lineage>
        <taxon>Bacteria</taxon>
        <taxon>Pseudomonadati</taxon>
        <taxon>Thermomicrobiota</taxon>
        <taxon>Thermomicrobia</taxon>
        <taxon>Thermomicrobiales</taxon>
        <taxon>environmental samples</taxon>
    </lineage>
</organism>
<name>A0A6J4TT22_9BACT</name>
<feature type="non-terminal residue" evidence="2">
    <location>
        <position position="144"/>
    </location>
</feature>
<feature type="region of interest" description="Disordered" evidence="1">
    <location>
        <begin position="79"/>
        <end position="144"/>
    </location>
</feature>
<sequence length="144" mass="15327">VQPPNVPNRPGLPRSAVRWPVHRRQGCRFGRGPGCGAGAGRPAFADAVAAPCRVAARGAAVVGGAGRRTALVRRNRLRGKAAAAVGRRRRRGDLPAPIGDSPVLRPPDRQTDAQLRRRRRLRRPGSTGGATDRARDCGLGRRSV</sequence>
<proteinExistence type="predicted"/>
<feature type="compositionally biased region" description="Basic and acidic residues" evidence="1">
    <location>
        <begin position="132"/>
        <end position="144"/>
    </location>
</feature>
<reference evidence="2" key="1">
    <citation type="submission" date="2020-02" db="EMBL/GenBank/DDBJ databases">
        <authorList>
            <person name="Meier V. D."/>
        </authorList>
    </citation>
    <scope>NUCLEOTIDE SEQUENCE</scope>
    <source>
        <strain evidence="2">AVDCRST_MAG73</strain>
    </source>
</reference>
<dbReference type="EMBL" id="CADCWE010000050">
    <property type="protein sequence ID" value="CAA9530349.1"/>
    <property type="molecule type" value="Genomic_DNA"/>
</dbReference>
<gene>
    <name evidence="2" type="ORF">AVDCRST_MAG73-891</name>
</gene>